<evidence type="ECO:0000256" key="3">
    <source>
        <dbReference type="ARBA" id="ARBA00022630"/>
    </source>
</evidence>
<feature type="domain" description="Acyl-CoA dehydrogenase/oxidase C-terminal" evidence="6">
    <location>
        <begin position="567"/>
        <end position="712"/>
    </location>
</feature>
<proteinExistence type="inferred from homology"/>
<evidence type="ECO:0000313" key="9">
    <source>
        <dbReference type="EMBL" id="OSC39215.1"/>
    </source>
</evidence>
<reference evidence="9 10" key="1">
    <citation type="submission" date="2017-04" db="EMBL/GenBank/DDBJ databases">
        <title>The new phylogeny of genus Mycobacterium.</title>
        <authorList>
            <person name="Tortoli E."/>
            <person name="Trovato A."/>
            <person name="Cirillo D.M."/>
        </authorList>
    </citation>
    <scope>NUCLEOTIDE SEQUENCE [LARGE SCALE GENOMIC DNA]</scope>
    <source>
        <strain evidence="9 10">TBL 1200985</strain>
    </source>
</reference>
<dbReference type="EMBL" id="NCXP01000027">
    <property type="protein sequence ID" value="OSC39215.1"/>
    <property type="molecule type" value="Genomic_DNA"/>
</dbReference>
<comment type="caution">
    <text evidence="9">The sequence shown here is derived from an EMBL/GenBank/DDBJ whole genome shotgun (WGS) entry which is preliminary data.</text>
</comment>
<dbReference type="FunFam" id="1.20.140.10:FF:000028">
    <property type="entry name" value="Acyl-CoA dehydrogenase FadE34"/>
    <property type="match status" value="1"/>
</dbReference>
<organism evidence="9 10">
    <name type="scientific">Mycobacterium decipiens</name>
    <dbReference type="NCBI Taxonomy" id="1430326"/>
    <lineage>
        <taxon>Bacteria</taxon>
        <taxon>Bacillati</taxon>
        <taxon>Actinomycetota</taxon>
        <taxon>Actinomycetes</taxon>
        <taxon>Mycobacteriales</taxon>
        <taxon>Mycobacteriaceae</taxon>
        <taxon>Mycobacterium</taxon>
    </lineage>
</organism>
<evidence type="ECO:0000256" key="1">
    <source>
        <dbReference type="ARBA" id="ARBA00001974"/>
    </source>
</evidence>
<dbReference type="PANTHER" id="PTHR43292:SF4">
    <property type="entry name" value="ACYL-COA DEHYDROGENASE FADE34"/>
    <property type="match status" value="1"/>
</dbReference>
<dbReference type="OrthoDB" id="2431337at2"/>
<dbReference type="InterPro" id="IPR013786">
    <property type="entry name" value="AcylCoA_DH/ox_N"/>
</dbReference>
<dbReference type="InterPro" id="IPR006091">
    <property type="entry name" value="Acyl-CoA_Oxase/DH_mid-dom"/>
</dbReference>
<dbReference type="RefSeq" id="WP_085326636.1">
    <property type="nucleotide sequence ID" value="NZ_NCXP01000027.1"/>
</dbReference>
<dbReference type="InterPro" id="IPR052161">
    <property type="entry name" value="Mycobact_Acyl-CoA_DH"/>
</dbReference>
<dbReference type="InterPro" id="IPR037069">
    <property type="entry name" value="AcylCoA_DH/ox_N_sf"/>
</dbReference>
<protein>
    <submittedName>
        <fullName evidence="9">Acyl-CoA dehydrogenase</fullName>
    </submittedName>
</protein>
<keyword evidence="4" id="KW-0274">FAD</keyword>
<dbReference type="GO" id="GO:0005886">
    <property type="term" value="C:plasma membrane"/>
    <property type="evidence" value="ECO:0007669"/>
    <property type="project" value="TreeGrafter"/>
</dbReference>
<sequence>MGIALTDDHRELAEVARAFLTSQKARWAARSLLDASAEARPPFWQNLVELGWLGLHIDEEHGGSGYGLPELVVVIEELGRAVAPGPFVPTVIASAVIANEATDEQKARLLPGLIDGTVTAGVGLDGQVRVTDGVAEGEAGIVLGAELAELLLVAAGDDVLMLERDREGVSVEVPKNFDPTRRSGRVLLHNVRVTADDILTGARDSALARARTLLAAEAVGGAADCVDTAVAYAKVRQQFGRTIATFQAVKHHCANMLVAAESAIVAVWDASRAATEDEEQFRLTAAVAAALAFPAYARNAELNIQVHGGIGFTWEHDAHLHLRRALVLAGLFGGDAPARDVFDRTAAGVTRASSLDLPAEAEQLRTRIRSDAAEIAALDEDAQREKLIETGYVMPHWPKPWGRAADAVEQLVIEEEFQAAGIKRPDYAITGWVILTLIQHGTAWQIERFVEKALRQEEIWCQLFSEPEAGSDAASVKTRATRVDGGYKINGQKVWTSMAQHCARGLATVRTDPAAPKHAGITTVIIDMKAPGVEVRPLRQITGSSEFNEVFFNDVFVPDEDVVGDPNSGWTVARATLGNERVSIGGSGSYYEGMAATLVKLVAERAGAVAGAPIRVGAYLAEDRALRLLNLRRAARSVEGAGPGPEGNVTKLKLAEHMIEGAAISAALLGPEISLRDGPGALVGRLVMGARGMAIAGGTSEVTRNQIAERILGMPRDPLIN</sequence>
<dbReference type="Gene3D" id="2.40.110.10">
    <property type="entry name" value="Butyryl-CoA Dehydrogenase, subunit A, domain 2"/>
    <property type="match status" value="1"/>
</dbReference>
<dbReference type="Gene3D" id="1.10.540.10">
    <property type="entry name" value="Acyl-CoA dehydrogenase/oxidase, N-terminal domain"/>
    <property type="match status" value="2"/>
</dbReference>
<evidence type="ECO:0000259" key="7">
    <source>
        <dbReference type="Pfam" id="PF02770"/>
    </source>
</evidence>
<feature type="domain" description="Acyl-CoA dehydrogenase/oxidase N-terminal" evidence="8">
    <location>
        <begin position="6"/>
        <end position="116"/>
    </location>
</feature>
<evidence type="ECO:0000313" key="10">
    <source>
        <dbReference type="Proteomes" id="UP000193247"/>
    </source>
</evidence>
<name>A0A1X2LRI2_9MYCO</name>
<dbReference type="STRING" id="1430326.B8W66_18010"/>
<comment type="similarity">
    <text evidence="2">Belongs to the acyl-CoA dehydrogenase family.</text>
</comment>
<dbReference type="GO" id="GO:0050660">
    <property type="term" value="F:flavin adenine dinucleotide binding"/>
    <property type="evidence" value="ECO:0007669"/>
    <property type="project" value="InterPro"/>
</dbReference>
<evidence type="ECO:0000256" key="5">
    <source>
        <dbReference type="ARBA" id="ARBA00023002"/>
    </source>
</evidence>
<keyword evidence="3" id="KW-0285">Flavoprotein</keyword>
<dbReference type="InterPro" id="IPR009100">
    <property type="entry name" value="AcylCoA_DH/oxidase_NM_dom_sf"/>
</dbReference>
<feature type="domain" description="Acyl-CoA dehydrogenase/oxidase C-terminal" evidence="6">
    <location>
        <begin position="205"/>
        <end position="335"/>
    </location>
</feature>
<keyword evidence="10" id="KW-1185">Reference proteome</keyword>
<dbReference type="Gene3D" id="1.20.140.10">
    <property type="entry name" value="Butyryl-CoA Dehydrogenase, subunit A, domain 3"/>
    <property type="match status" value="2"/>
</dbReference>
<dbReference type="Proteomes" id="UP000193247">
    <property type="component" value="Unassembled WGS sequence"/>
</dbReference>
<dbReference type="SUPFAM" id="SSF56645">
    <property type="entry name" value="Acyl-CoA dehydrogenase NM domain-like"/>
    <property type="match status" value="2"/>
</dbReference>
<dbReference type="SUPFAM" id="SSF47203">
    <property type="entry name" value="Acyl-CoA dehydrogenase C-terminal domain-like"/>
    <property type="match status" value="2"/>
</dbReference>
<evidence type="ECO:0000259" key="6">
    <source>
        <dbReference type="Pfam" id="PF00441"/>
    </source>
</evidence>
<dbReference type="GO" id="GO:0016627">
    <property type="term" value="F:oxidoreductase activity, acting on the CH-CH group of donors"/>
    <property type="evidence" value="ECO:0007669"/>
    <property type="project" value="InterPro"/>
</dbReference>
<dbReference type="InterPro" id="IPR036250">
    <property type="entry name" value="AcylCo_DH-like_C"/>
</dbReference>
<keyword evidence="5" id="KW-0560">Oxidoreductase</keyword>
<dbReference type="Pfam" id="PF02771">
    <property type="entry name" value="Acyl-CoA_dh_N"/>
    <property type="match status" value="1"/>
</dbReference>
<comment type="cofactor">
    <cofactor evidence="1">
        <name>FAD</name>
        <dbReference type="ChEBI" id="CHEBI:57692"/>
    </cofactor>
</comment>
<dbReference type="AlphaFoldDB" id="A0A1X2LRI2"/>
<gene>
    <name evidence="9" type="ORF">B8W66_18010</name>
</gene>
<dbReference type="PANTHER" id="PTHR43292">
    <property type="entry name" value="ACYL-COA DEHYDROGENASE"/>
    <property type="match status" value="1"/>
</dbReference>
<dbReference type="Pfam" id="PF02770">
    <property type="entry name" value="Acyl-CoA_dh_M"/>
    <property type="match status" value="1"/>
</dbReference>
<dbReference type="InterPro" id="IPR009075">
    <property type="entry name" value="AcylCo_DH/oxidase_C"/>
</dbReference>
<dbReference type="Pfam" id="PF00441">
    <property type="entry name" value="Acyl-CoA_dh_1"/>
    <property type="match status" value="2"/>
</dbReference>
<evidence type="ECO:0000256" key="4">
    <source>
        <dbReference type="ARBA" id="ARBA00022827"/>
    </source>
</evidence>
<dbReference type="InterPro" id="IPR046373">
    <property type="entry name" value="Acyl-CoA_Oxase/DH_mid-dom_sf"/>
</dbReference>
<dbReference type="FunFam" id="2.40.110.10:FF:000011">
    <property type="entry name" value="Acyl-CoA dehydrogenase FadE34"/>
    <property type="match status" value="1"/>
</dbReference>
<feature type="domain" description="Acyl-CoA oxidase/dehydrogenase middle" evidence="7">
    <location>
        <begin position="461"/>
        <end position="555"/>
    </location>
</feature>
<evidence type="ECO:0000259" key="8">
    <source>
        <dbReference type="Pfam" id="PF02771"/>
    </source>
</evidence>
<evidence type="ECO:0000256" key="2">
    <source>
        <dbReference type="ARBA" id="ARBA00009347"/>
    </source>
</evidence>
<accession>A0A1X2LRI2</accession>